<organism evidence="13 14">
    <name type="scientific">Sodiomyces alkalinus (strain CBS 110278 / VKM F-3762 / F11)</name>
    <name type="common">Alkaliphilic filamentous fungus</name>
    <dbReference type="NCBI Taxonomy" id="1314773"/>
    <lineage>
        <taxon>Eukaryota</taxon>
        <taxon>Fungi</taxon>
        <taxon>Dikarya</taxon>
        <taxon>Ascomycota</taxon>
        <taxon>Pezizomycotina</taxon>
        <taxon>Sordariomycetes</taxon>
        <taxon>Hypocreomycetidae</taxon>
        <taxon>Glomerellales</taxon>
        <taxon>Plectosphaerellaceae</taxon>
        <taxon>Sodiomyces</taxon>
    </lineage>
</organism>
<gene>
    <name evidence="13" type="ORF">SODALDRAFT_314729</name>
</gene>
<dbReference type="Pfam" id="PF16653">
    <property type="entry name" value="Sacchrp_dh_C"/>
    <property type="match status" value="1"/>
</dbReference>
<evidence type="ECO:0000313" key="14">
    <source>
        <dbReference type="Proteomes" id="UP000272025"/>
    </source>
</evidence>
<evidence type="ECO:0000256" key="1">
    <source>
        <dbReference type="ARBA" id="ARBA00022605"/>
    </source>
</evidence>
<keyword evidence="14" id="KW-1185">Reference proteome</keyword>
<dbReference type="FunFam" id="1.10.1870.10:FF:000002">
    <property type="entry name" value="Saccharopine dehydrogenase Lys9"/>
    <property type="match status" value="1"/>
</dbReference>
<keyword evidence="3" id="KW-0560">Oxidoreductase</keyword>
<evidence type="ECO:0000256" key="4">
    <source>
        <dbReference type="ARBA" id="ARBA00023154"/>
    </source>
</evidence>
<dbReference type="Proteomes" id="UP000272025">
    <property type="component" value="Unassembled WGS sequence"/>
</dbReference>
<sequence>MPQSALLLGSGFVAAPTVEFLANAGIHQTVACRTLASAQKLAGNFPNTKAISLDVNDTTALEEAVARHDVTISLIPYIHHATVIKAAIKAKKHVVTTSYVSPAMQALDEEAKAAGITVMNEIGLDPGIDHLYAVDVIDRVHKAGGSIRVFKSFCGGLPAPENSDNPLGYKFSWSSRGVLLALKNNARYVENGQVVDVKGEDLMGTAKPYPTGFLGFNFVAYGNRDSSGYLERYHIPEAQTVIRGTLRYAGFPEFVKVLVDIGFLRDEEQDFLKEPIAWKEATKQIIGASSPNESDLVAAVSSKTAFKSEDEKNQLVSGLKWLGLFSDTKITPRGNPLDTLCATLEQKMAYEESERDLVFLQHYFEIENKDGSRDVLTSTLCEYGAPVGSGGYTAMAKLVGVPCGVAVKQVLNGTISERGILAPMHPSLNNPLMKELKDNHGIECKEKLLK</sequence>
<evidence type="ECO:0000256" key="10">
    <source>
        <dbReference type="ARBA" id="ARBA00083134"/>
    </source>
</evidence>
<dbReference type="OrthoDB" id="10059875at2759"/>
<dbReference type="EMBL" id="ML119058">
    <property type="protein sequence ID" value="ROT36987.1"/>
    <property type="molecule type" value="Genomic_DNA"/>
</dbReference>
<dbReference type="InterPro" id="IPR005097">
    <property type="entry name" value="Sacchrp_dh_NADP-bd"/>
</dbReference>
<dbReference type="SUPFAM" id="SSF51735">
    <property type="entry name" value="NAD(P)-binding Rossmann-fold domains"/>
    <property type="match status" value="1"/>
</dbReference>
<keyword evidence="2" id="KW-0521">NADP</keyword>
<accession>A0A3N2PR55</accession>
<evidence type="ECO:0000256" key="9">
    <source>
        <dbReference type="ARBA" id="ARBA00067598"/>
    </source>
</evidence>
<dbReference type="AlphaFoldDB" id="A0A3N2PR55"/>
<dbReference type="GO" id="GO:0004755">
    <property type="term" value="F:saccharopine dehydrogenase (NADP+, L-glutamate-forming) activity"/>
    <property type="evidence" value="ECO:0007669"/>
    <property type="project" value="UniProtKB-EC"/>
</dbReference>
<dbReference type="RefSeq" id="XP_028464793.1">
    <property type="nucleotide sequence ID" value="XM_028609267.1"/>
</dbReference>
<comment type="pathway">
    <text evidence="7">Amino-acid biosynthesis; L-lysine biosynthesis via AAA pathway; L-lysine from L-alpha-aminoadipate (fungal route): step 2/3.</text>
</comment>
<dbReference type="PANTHER" id="PTHR11133">
    <property type="entry name" value="SACCHAROPINE DEHYDROGENASE"/>
    <property type="match status" value="1"/>
</dbReference>
<dbReference type="Gene3D" id="1.10.1870.10">
    <property type="entry name" value="Domain 3, Saccharopine reductase"/>
    <property type="match status" value="1"/>
</dbReference>
<evidence type="ECO:0000256" key="8">
    <source>
        <dbReference type="ARBA" id="ARBA00066976"/>
    </source>
</evidence>
<evidence type="ECO:0000313" key="13">
    <source>
        <dbReference type="EMBL" id="ROT36987.1"/>
    </source>
</evidence>
<dbReference type="Gene3D" id="3.40.50.720">
    <property type="entry name" value="NAD(P)-binding Rossmann-like Domain"/>
    <property type="match status" value="1"/>
</dbReference>
<dbReference type="EC" id="1.5.1.10" evidence="8"/>
<dbReference type="GO" id="GO:0019878">
    <property type="term" value="P:lysine biosynthetic process via aminoadipic acid"/>
    <property type="evidence" value="ECO:0007669"/>
    <property type="project" value="TreeGrafter"/>
</dbReference>
<evidence type="ECO:0000256" key="6">
    <source>
        <dbReference type="ARBA" id="ARBA00051869"/>
    </source>
</evidence>
<evidence type="ECO:0000256" key="3">
    <source>
        <dbReference type="ARBA" id="ARBA00023002"/>
    </source>
</evidence>
<keyword evidence="4" id="KW-0457">Lysine biosynthesis</keyword>
<dbReference type="SUPFAM" id="SSF55347">
    <property type="entry name" value="Glyceraldehyde-3-phosphate dehydrogenase-like, C-terminal domain"/>
    <property type="match status" value="1"/>
</dbReference>
<dbReference type="FunFam" id="3.40.50.720:FF:000072">
    <property type="entry name" value="Saccharopine dehydrogenase [NADP(+), L-glutamate-forming]"/>
    <property type="match status" value="1"/>
</dbReference>
<dbReference type="Gene3D" id="3.30.360.10">
    <property type="entry name" value="Dihydrodipicolinate Reductase, domain 2"/>
    <property type="match status" value="1"/>
</dbReference>
<feature type="domain" description="Saccharopine dehydrogenase NADP binding" evidence="11">
    <location>
        <begin position="6"/>
        <end position="119"/>
    </location>
</feature>
<keyword evidence="1" id="KW-0028">Amino-acid biosynthesis</keyword>
<evidence type="ECO:0000256" key="7">
    <source>
        <dbReference type="ARBA" id="ARBA00060549"/>
    </source>
</evidence>
<name>A0A3N2PR55_SODAK</name>
<dbReference type="InterPro" id="IPR032095">
    <property type="entry name" value="Sacchrp_dh-like_C"/>
</dbReference>
<feature type="domain" description="Saccharopine dehydrogenase-like C-terminal" evidence="12">
    <location>
        <begin position="123"/>
        <end position="442"/>
    </location>
</feature>
<dbReference type="GeneID" id="39577745"/>
<dbReference type="Pfam" id="PF03435">
    <property type="entry name" value="Sacchrp_dh_NADP"/>
    <property type="match status" value="1"/>
</dbReference>
<evidence type="ECO:0000256" key="2">
    <source>
        <dbReference type="ARBA" id="ARBA00022857"/>
    </source>
</evidence>
<dbReference type="GO" id="GO:0005737">
    <property type="term" value="C:cytoplasm"/>
    <property type="evidence" value="ECO:0007669"/>
    <property type="project" value="TreeGrafter"/>
</dbReference>
<dbReference type="PANTHER" id="PTHR11133:SF22">
    <property type="entry name" value="ALPHA-AMINOADIPIC SEMIALDEHYDE SYNTHASE, MITOCHONDRIAL"/>
    <property type="match status" value="1"/>
</dbReference>
<comment type="similarity">
    <text evidence="5">Belongs to the saccharopine dehydrogenase family.</text>
</comment>
<comment type="catalytic activity">
    <reaction evidence="6">
        <text>L-saccharopine + NADP(+) + H2O = (S)-2-amino-6-oxohexanoate + L-glutamate + NADPH + H(+)</text>
        <dbReference type="Rhea" id="RHEA:10020"/>
        <dbReference type="ChEBI" id="CHEBI:15377"/>
        <dbReference type="ChEBI" id="CHEBI:15378"/>
        <dbReference type="ChEBI" id="CHEBI:29985"/>
        <dbReference type="ChEBI" id="CHEBI:57783"/>
        <dbReference type="ChEBI" id="CHEBI:57951"/>
        <dbReference type="ChEBI" id="CHEBI:58321"/>
        <dbReference type="ChEBI" id="CHEBI:58349"/>
        <dbReference type="EC" id="1.5.1.10"/>
    </reaction>
</comment>
<proteinExistence type="inferred from homology"/>
<evidence type="ECO:0000259" key="12">
    <source>
        <dbReference type="Pfam" id="PF16653"/>
    </source>
</evidence>
<reference evidence="13 14" key="1">
    <citation type="journal article" date="2018" name="Mol. Ecol.">
        <title>The obligate alkalophilic soda-lake fungus Sodiomyces alkalinus has shifted to a protein diet.</title>
        <authorList>
            <person name="Grum-Grzhimaylo A.A."/>
            <person name="Falkoski D.L."/>
            <person name="van den Heuvel J."/>
            <person name="Valero-Jimenez C.A."/>
            <person name="Min B."/>
            <person name="Choi I.G."/>
            <person name="Lipzen A."/>
            <person name="Daum C.G."/>
            <person name="Aanen D.K."/>
            <person name="Tsang A."/>
            <person name="Henrissat B."/>
            <person name="Bilanenko E.N."/>
            <person name="de Vries R.P."/>
            <person name="van Kan J.A.L."/>
            <person name="Grigoriev I.V."/>
            <person name="Debets A.J.M."/>
        </authorList>
    </citation>
    <scope>NUCLEOTIDE SEQUENCE [LARGE SCALE GENOMIC DNA]</scope>
    <source>
        <strain evidence="13 14">F11</strain>
    </source>
</reference>
<protein>
    <recommendedName>
        <fullName evidence="9">Saccharopine dehydrogenase [NADP(+), L-glutamate-forming]</fullName>
        <ecNumber evidence="8">1.5.1.10</ecNumber>
    </recommendedName>
    <alternativeName>
        <fullName evidence="10">Saccharopine reductase</fullName>
    </alternativeName>
</protein>
<evidence type="ECO:0000256" key="5">
    <source>
        <dbReference type="ARBA" id="ARBA00038048"/>
    </source>
</evidence>
<evidence type="ECO:0000259" key="11">
    <source>
        <dbReference type="Pfam" id="PF03435"/>
    </source>
</evidence>
<dbReference type="FunFam" id="3.30.360.10:FF:000008">
    <property type="entry name" value="Alpha-aminoadipic semialdehyde synthase, mitochondrial"/>
    <property type="match status" value="1"/>
</dbReference>
<dbReference type="InterPro" id="IPR036291">
    <property type="entry name" value="NAD(P)-bd_dom_sf"/>
</dbReference>
<dbReference type="STRING" id="1314773.A0A3N2PR55"/>
<dbReference type="InterPro" id="IPR051168">
    <property type="entry name" value="AASS"/>
</dbReference>